<name>A0ABW1VL33_9MICO</name>
<feature type="transmembrane region" description="Helical" evidence="1">
    <location>
        <begin position="116"/>
        <end position="137"/>
    </location>
</feature>
<evidence type="ECO:0008006" key="4">
    <source>
        <dbReference type="Google" id="ProtNLM"/>
    </source>
</evidence>
<dbReference type="Proteomes" id="UP001596306">
    <property type="component" value="Unassembled WGS sequence"/>
</dbReference>
<protein>
    <recommendedName>
        <fullName evidence="4">ATP synthase protein I</fullName>
    </recommendedName>
</protein>
<feature type="transmembrane region" description="Helical" evidence="1">
    <location>
        <begin position="83"/>
        <end position="104"/>
    </location>
</feature>
<sequence length="151" mass="15671">MTGRQSSKTPSTSRVLRTTLGWGGIVAAVIAVLGAVVGGLLAGSNGVWSALLGAGLALLLMGVTAVTIIAANRYASTPDLVGVYFGIVMGAWLLKFVLFIVLVLALRNQPWLQPTILAVCLIAGVIGSLVVDVIVFIKGRVPYVGEAELRK</sequence>
<evidence type="ECO:0000313" key="2">
    <source>
        <dbReference type="EMBL" id="MFC6357400.1"/>
    </source>
</evidence>
<keyword evidence="1" id="KW-0812">Transmembrane</keyword>
<evidence type="ECO:0000313" key="3">
    <source>
        <dbReference type="Proteomes" id="UP001596306"/>
    </source>
</evidence>
<comment type="caution">
    <text evidence="2">The sequence shown here is derived from an EMBL/GenBank/DDBJ whole genome shotgun (WGS) entry which is preliminary data.</text>
</comment>
<evidence type="ECO:0000256" key="1">
    <source>
        <dbReference type="SAM" id="Phobius"/>
    </source>
</evidence>
<dbReference type="RefSeq" id="WP_386733181.1">
    <property type="nucleotide sequence ID" value="NZ_JBHSTP010000004.1"/>
</dbReference>
<accession>A0ABW1VL33</accession>
<keyword evidence="1" id="KW-1133">Transmembrane helix</keyword>
<proteinExistence type="predicted"/>
<reference evidence="3" key="1">
    <citation type="journal article" date="2019" name="Int. J. Syst. Evol. Microbiol.">
        <title>The Global Catalogue of Microorganisms (GCM) 10K type strain sequencing project: providing services to taxonomists for standard genome sequencing and annotation.</title>
        <authorList>
            <consortium name="The Broad Institute Genomics Platform"/>
            <consortium name="The Broad Institute Genome Sequencing Center for Infectious Disease"/>
            <person name="Wu L."/>
            <person name="Ma J."/>
        </authorList>
    </citation>
    <scope>NUCLEOTIDE SEQUENCE [LARGE SCALE GENOMIC DNA]</scope>
    <source>
        <strain evidence="3">CCUG 43304</strain>
    </source>
</reference>
<gene>
    <name evidence="2" type="ORF">ACFQB0_14915</name>
</gene>
<keyword evidence="1" id="KW-0472">Membrane</keyword>
<organism evidence="2 3">
    <name type="scientific">Luethyella okanaganae</name>
    <dbReference type="NCBI Taxonomy" id="69372"/>
    <lineage>
        <taxon>Bacteria</taxon>
        <taxon>Bacillati</taxon>
        <taxon>Actinomycetota</taxon>
        <taxon>Actinomycetes</taxon>
        <taxon>Micrococcales</taxon>
        <taxon>Microbacteriaceae</taxon>
        <taxon>Luethyella</taxon>
    </lineage>
</organism>
<feature type="transmembrane region" description="Helical" evidence="1">
    <location>
        <begin position="47"/>
        <end position="71"/>
    </location>
</feature>
<dbReference type="EMBL" id="JBHSTP010000004">
    <property type="protein sequence ID" value="MFC6357400.1"/>
    <property type="molecule type" value="Genomic_DNA"/>
</dbReference>
<keyword evidence="3" id="KW-1185">Reference proteome</keyword>
<feature type="transmembrane region" description="Helical" evidence="1">
    <location>
        <begin position="20"/>
        <end position="41"/>
    </location>
</feature>